<dbReference type="Pfam" id="PF16363">
    <property type="entry name" value="GDP_Man_Dehyd"/>
    <property type="match status" value="1"/>
</dbReference>
<dbReference type="EMBL" id="MFQZ01000001">
    <property type="protein sequence ID" value="OGH88668.1"/>
    <property type="molecule type" value="Genomic_DNA"/>
</dbReference>
<organism evidence="6 7">
    <name type="scientific">Candidatus Magasanikbacteria bacterium RIFOXYC2_FULL_42_28</name>
    <dbReference type="NCBI Taxonomy" id="1798704"/>
    <lineage>
        <taxon>Bacteria</taxon>
        <taxon>Candidatus Magasanikiibacteriota</taxon>
    </lineage>
</organism>
<protein>
    <recommendedName>
        <fullName evidence="3">GDP-mannose 4,6-dehydratase</fullName>
        <ecNumber evidence="3">4.2.1.47</ecNumber>
    </recommendedName>
</protein>
<dbReference type="PANTHER" id="PTHR43715">
    <property type="entry name" value="GDP-MANNOSE 4,6-DEHYDRATASE"/>
    <property type="match status" value="1"/>
</dbReference>
<evidence type="ECO:0000313" key="6">
    <source>
        <dbReference type="EMBL" id="OGH88668.1"/>
    </source>
</evidence>
<dbReference type="PANTHER" id="PTHR43715:SF1">
    <property type="entry name" value="GDP-MANNOSE 4,6 DEHYDRATASE"/>
    <property type="match status" value="1"/>
</dbReference>
<evidence type="ECO:0000313" key="7">
    <source>
        <dbReference type="Proteomes" id="UP000177907"/>
    </source>
</evidence>
<dbReference type="InterPro" id="IPR016040">
    <property type="entry name" value="NAD(P)-bd_dom"/>
</dbReference>
<reference evidence="6 7" key="1">
    <citation type="journal article" date="2016" name="Nat. Commun.">
        <title>Thousands of microbial genomes shed light on interconnected biogeochemical processes in an aquifer system.</title>
        <authorList>
            <person name="Anantharaman K."/>
            <person name="Brown C.T."/>
            <person name="Hug L.A."/>
            <person name="Sharon I."/>
            <person name="Castelle C.J."/>
            <person name="Probst A.J."/>
            <person name="Thomas B.C."/>
            <person name="Singh A."/>
            <person name="Wilkins M.J."/>
            <person name="Karaoz U."/>
            <person name="Brodie E.L."/>
            <person name="Williams K.H."/>
            <person name="Hubbard S.S."/>
            <person name="Banfield J.F."/>
        </authorList>
    </citation>
    <scope>NUCLEOTIDE SEQUENCE [LARGE SCALE GENOMIC DNA]</scope>
</reference>
<keyword evidence="4" id="KW-0456">Lyase</keyword>
<dbReference type="SUPFAM" id="SSF51735">
    <property type="entry name" value="NAD(P)-binding Rossmann-fold domains"/>
    <property type="match status" value="1"/>
</dbReference>
<dbReference type="InterPro" id="IPR006368">
    <property type="entry name" value="GDP_Man_deHydtase"/>
</dbReference>
<comment type="caution">
    <text evidence="6">The sequence shown here is derived from an EMBL/GenBank/DDBJ whole genome shotgun (WGS) entry which is preliminary data.</text>
</comment>
<dbReference type="Gene3D" id="3.90.25.10">
    <property type="entry name" value="UDP-galactose 4-epimerase, domain 1"/>
    <property type="match status" value="1"/>
</dbReference>
<sequence>MVRINQKLAIITGASGQDGRILHNFLRNKNYQVIGLDKDNFNLLNKAQVYKLIKKNKPAEVYYLAAFHHSSQDRPIKDEVLVKRSYEVNVLGLLYFLEGIRLYFPKTKLFYAASSLLFGRAKTERQTEISPFNPNTIYGGTKLEGLNLCKFYRNQNNIFASVGILFNHESAYRSDKFITLKIIKTALAIKANKAKKLEVGNLSAAVDWGYAPDFVEAFWRILNCKKADDFVVATGKKHTVRQFVKETFKQLNLDWTKYVVENKNILTRQKAVLVGDYSKLHKATGWKPKTSFNKMISLIIADLQKQYYD</sequence>
<comment type="similarity">
    <text evidence="2">Belongs to the NAD(P)-dependent epimerase/dehydratase family. GDP-mannose 4,6-dehydratase subfamily.</text>
</comment>
<dbReference type="GO" id="GO:0008446">
    <property type="term" value="F:GDP-mannose 4,6-dehydratase activity"/>
    <property type="evidence" value="ECO:0007669"/>
    <property type="project" value="UniProtKB-EC"/>
</dbReference>
<evidence type="ECO:0000259" key="5">
    <source>
        <dbReference type="Pfam" id="PF16363"/>
    </source>
</evidence>
<evidence type="ECO:0000256" key="4">
    <source>
        <dbReference type="ARBA" id="ARBA00023239"/>
    </source>
</evidence>
<dbReference type="Gene3D" id="3.40.50.720">
    <property type="entry name" value="NAD(P)-binding Rossmann-like Domain"/>
    <property type="match status" value="1"/>
</dbReference>
<gene>
    <name evidence="6" type="ORF">A3J93_01060</name>
</gene>
<dbReference type="GO" id="GO:0042351">
    <property type="term" value="P:'de novo' GDP-L-fucose biosynthetic process"/>
    <property type="evidence" value="ECO:0007669"/>
    <property type="project" value="TreeGrafter"/>
</dbReference>
<evidence type="ECO:0000256" key="3">
    <source>
        <dbReference type="ARBA" id="ARBA00011989"/>
    </source>
</evidence>
<proteinExistence type="inferred from homology"/>
<dbReference type="InterPro" id="IPR036291">
    <property type="entry name" value="NAD(P)-bd_dom_sf"/>
</dbReference>
<accession>A0A1F6NXR5</accession>
<dbReference type="STRING" id="1798704.A3J93_01060"/>
<feature type="domain" description="NAD(P)-binding" evidence="5">
    <location>
        <begin position="42"/>
        <end position="297"/>
    </location>
</feature>
<dbReference type="Proteomes" id="UP000177907">
    <property type="component" value="Unassembled WGS sequence"/>
</dbReference>
<comment type="cofactor">
    <cofactor evidence="1">
        <name>NADP(+)</name>
        <dbReference type="ChEBI" id="CHEBI:58349"/>
    </cofactor>
</comment>
<evidence type="ECO:0000256" key="2">
    <source>
        <dbReference type="ARBA" id="ARBA00009263"/>
    </source>
</evidence>
<dbReference type="AlphaFoldDB" id="A0A1F6NXR5"/>
<dbReference type="EC" id="4.2.1.47" evidence="3"/>
<evidence type="ECO:0000256" key="1">
    <source>
        <dbReference type="ARBA" id="ARBA00001937"/>
    </source>
</evidence>
<name>A0A1F6NXR5_9BACT</name>